<accession>A0A1H1NN60</accession>
<dbReference type="PANTHER" id="PTHR13847">
    <property type="entry name" value="SARCOSINE DEHYDROGENASE-RELATED"/>
    <property type="match status" value="1"/>
</dbReference>
<evidence type="ECO:0000313" key="3">
    <source>
        <dbReference type="Proteomes" id="UP000198858"/>
    </source>
</evidence>
<feature type="domain" description="FAD dependent oxidoreductase" evidence="1">
    <location>
        <begin position="3"/>
        <end position="321"/>
    </location>
</feature>
<proteinExistence type="predicted"/>
<name>A0A1H1NN60_9FLAO</name>
<evidence type="ECO:0000259" key="1">
    <source>
        <dbReference type="Pfam" id="PF01266"/>
    </source>
</evidence>
<organism evidence="2 3">
    <name type="scientific">Christiangramia echinicola</name>
    <dbReference type="NCBI Taxonomy" id="279359"/>
    <lineage>
        <taxon>Bacteria</taxon>
        <taxon>Pseudomonadati</taxon>
        <taxon>Bacteroidota</taxon>
        <taxon>Flavobacteriia</taxon>
        <taxon>Flavobacteriales</taxon>
        <taxon>Flavobacteriaceae</taxon>
        <taxon>Christiangramia</taxon>
    </lineage>
</organism>
<dbReference type="SUPFAM" id="SSF51971">
    <property type="entry name" value="Nucleotide-binding domain"/>
    <property type="match status" value="1"/>
</dbReference>
<dbReference type="EMBL" id="LT629745">
    <property type="protein sequence ID" value="SDS00145.1"/>
    <property type="molecule type" value="Genomic_DNA"/>
</dbReference>
<dbReference type="AlphaFoldDB" id="A0A1H1NN60"/>
<dbReference type="STRING" id="1250231.SAMN04488552_1782"/>
<dbReference type="Gene3D" id="3.50.50.60">
    <property type="entry name" value="FAD/NAD(P)-binding domain"/>
    <property type="match status" value="1"/>
</dbReference>
<dbReference type="RefSeq" id="WP_089662086.1">
    <property type="nucleotide sequence ID" value="NZ_LT629745.1"/>
</dbReference>
<reference evidence="2 3" key="1">
    <citation type="submission" date="2016-10" db="EMBL/GenBank/DDBJ databases">
        <authorList>
            <person name="Varghese N."/>
            <person name="Submissions S."/>
        </authorList>
    </citation>
    <scope>NUCLEOTIDE SEQUENCE [LARGE SCALE GENOMIC DNA]</scope>
    <source>
        <strain evidence="2 3">Mar_2010_102</strain>
    </source>
</reference>
<keyword evidence="3" id="KW-1185">Reference proteome</keyword>
<dbReference type="Proteomes" id="UP000198858">
    <property type="component" value="Chromosome I"/>
</dbReference>
<dbReference type="Gene3D" id="3.30.9.10">
    <property type="entry name" value="D-Amino Acid Oxidase, subunit A, domain 2"/>
    <property type="match status" value="1"/>
</dbReference>
<dbReference type="InterPro" id="IPR036188">
    <property type="entry name" value="FAD/NAD-bd_sf"/>
</dbReference>
<evidence type="ECO:0000313" key="2">
    <source>
        <dbReference type="EMBL" id="SDS00145.1"/>
    </source>
</evidence>
<gene>
    <name evidence="2" type="ORF">SAMN04488552_1782</name>
</gene>
<sequence>MLDYIIVGLGLSGLAVAEELDKRGKDFLVFEDNSQTSSFVAGGIFNPVILKRFTPAWNAAEQLKTAIPFYEHLEQKLQVKLIQHWNIFRRFHSVEEQNDWFVATDKPQVSPFLDPQLKRNDNPNLIADYSLGKVLHTGNIDTEKLLNSYRQYLSKNDRIKFETFNYADLIVEKDHFEYKGIPSKRIIFCEGFGLKKNPYFNYLPLRGNKGEYITIYSEDLQMNFAVKASVFLMPLGNNVYKAGATYDHQDKTAEPTQKAKDHLVKQLKSIIKCDFEVVDQVAGIRPAVSDRKPLVGHHPEIKNMYCCNGFGSRGVLIAPNMSTAMLEYIENSASLDPKIDLARFTKKHYNTN</sequence>
<protein>
    <submittedName>
        <fullName evidence="2">Glycine/D-amino acid oxidase</fullName>
    </submittedName>
</protein>
<dbReference type="GO" id="GO:0005737">
    <property type="term" value="C:cytoplasm"/>
    <property type="evidence" value="ECO:0007669"/>
    <property type="project" value="TreeGrafter"/>
</dbReference>
<dbReference type="InterPro" id="IPR006076">
    <property type="entry name" value="FAD-dep_OxRdtase"/>
</dbReference>
<dbReference type="Pfam" id="PF01266">
    <property type="entry name" value="DAO"/>
    <property type="match status" value="1"/>
</dbReference>